<name>A0A7S1T5A2_9RHOD</name>
<protein>
    <submittedName>
        <fullName evidence="1">Uncharacterized protein</fullName>
    </submittedName>
</protein>
<reference evidence="1" key="1">
    <citation type="submission" date="2021-01" db="EMBL/GenBank/DDBJ databases">
        <authorList>
            <person name="Corre E."/>
            <person name="Pelletier E."/>
            <person name="Niang G."/>
            <person name="Scheremetjew M."/>
            <person name="Finn R."/>
            <person name="Kale V."/>
            <person name="Holt S."/>
            <person name="Cochrane G."/>
            <person name="Meng A."/>
            <person name="Brown T."/>
            <person name="Cohen L."/>
        </authorList>
    </citation>
    <scope>NUCLEOTIDE SEQUENCE</scope>
    <source>
        <strain evidence="1">SAG 36.94</strain>
    </source>
</reference>
<dbReference type="EMBL" id="HBGH01001002">
    <property type="protein sequence ID" value="CAD9222176.1"/>
    <property type="molecule type" value="Transcribed_RNA"/>
</dbReference>
<organism evidence="1">
    <name type="scientific">Compsopogon caeruleus</name>
    <dbReference type="NCBI Taxonomy" id="31354"/>
    <lineage>
        <taxon>Eukaryota</taxon>
        <taxon>Rhodophyta</taxon>
        <taxon>Compsopogonophyceae</taxon>
        <taxon>Compsopogonales</taxon>
        <taxon>Compsopogonaceae</taxon>
        <taxon>Compsopogon</taxon>
    </lineage>
</organism>
<dbReference type="AlphaFoldDB" id="A0A7S1T5A2"/>
<proteinExistence type="predicted"/>
<accession>A0A7S1T5A2</accession>
<evidence type="ECO:0000313" key="1">
    <source>
        <dbReference type="EMBL" id="CAD9222176.1"/>
    </source>
</evidence>
<sequence>MVLVRLLFTSLSSNAKLHHARVSRHCYTKSTYPLARLRRLDRSLMTRTGATSLICASEVLGRRWNYAPSLDCFSLPLEISIHGLGRFPKTLASPRPVGYERQSFPPS</sequence>
<gene>
    <name evidence="1" type="ORF">CCAE0312_LOCUS477</name>
</gene>